<name>A0ABR4QA50_9CEST</name>
<dbReference type="EMBL" id="JAKROA010000005">
    <property type="protein sequence ID" value="KAL5106505.1"/>
    <property type="molecule type" value="Genomic_DNA"/>
</dbReference>
<accession>A0ABR4QA50</accession>
<evidence type="ECO:0000313" key="1">
    <source>
        <dbReference type="EMBL" id="KAL5106505.1"/>
    </source>
</evidence>
<dbReference type="Proteomes" id="UP001651158">
    <property type="component" value="Unassembled WGS sequence"/>
</dbReference>
<comment type="caution">
    <text evidence="1">The sequence shown here is derived from an EMBL/GenBank/DDBJ whole genome shotgun (WGS) entry which is preliminary data.</text>
</comment>
<dbReference type="EMBL" id="JAKROA010000005">
    <property type="protein sequence ID" value="KAL5106659.1"/>
    <property type="molecule type" value="Genomic_DNA"/>
</dbReference>
<gene>
    <name evidence="1" type="ORF">TcWFU_000276</name>
    <name evidence="2" type="ORF">TcWFU_002630</name>
</gene>
<protein>
    <submittedName>
        <fullName evidence="1">Uncharacterized protein</fullName>
    </submittedName>
</protein>
<evidence type="ECO:0000313" key="3">
    <source>
        <dbReference type="Proteomes" id="UP001651158"/>
    </source>
</evidence>
<keyword evidence="3" id="KW-1185">Reference proteome</keyword>
<evidence type="ECO:0000313" key="2">
    <source>
        <dbReference type="EMBL" id="KAL5106659.1"/>
    </source>
</evidence>
<proteinExistence type="predicted"/>
<reference evidence="1" key="2">
    <citation type="submission" date="2024-12" db="EMBL/GenBank/DDBJ databases">
        <authorList>
            <person name="Estrada K."/>
            <person name="Bobes R.J."/>
            <person name="Sanchez-Flores A."/>
            <person name="Laclette J.P."/>
        </authorList>
    </citation>
    <scope>NUCLEOTIDE SEQUENCE</scope>
    <source>
        <strain evidence="1">WFUcys</strain>
        <tissue evidence="1">Peritoneal cavity of infected mice</tissue>
    </source>
</reference>
<reference evidence="1 3" key="1">
    <citation type="journal article" date="2022" name="Front. Cell. Infect. Microbiol.">
        <title>The Genomes of Two Strains of Taenia crassiceps the Animal Model for the Study of Human Cysticercosis.</title>
        <authorList>
            <person name="Bobes R.J."/>
            <person name="Estrada K."/>
            <person name="Rios-Valencia D.G."/>
            <person name="Calderon-Gallegos A."/>
            <person name="de la Torre P."/>
            <person name="Carrero J.C."/>
            <person name="Sanchez-Flores A."/>
            <person name="Laclette J.P."/>
        </authorList>
    </citation>
    <scope>NUCLEOTIDE SEQUENCE [LARGE SCALE GENOMIC DNA]</scope>
    <source>
        <strain evidence="1">WFUcys</strain>
    </source>
</reference>
<sequence length="198" mass="20826">MQEAVCVICLDSSSMECLQIVLSSCWHGGLKLERCGIEKLKLMVCVSILQIAILPCNSRLGGESQSHPPLTRLHALCSEHGAGGGTSGWAVGSAETSLAPEKELDPTNGSKEGLICTEHCNARPDLASLLCPSPSPPPSPAAARSPALLGDGSQLVITALVQGDHFLSRVGVPKRPMQSVIRDIQGTAQTQVYSQHLI</sequence>
<organism evidence="1 3">
    <name type="scientific">Taenia crassiceps</name>
    <dbReference type="NCBI Taxonomy" id="6207"/>
    <lineage>
        <taxon>Eukaryota</taxon>
        <taxon>Metazoa</taxon>
        <taxon>Spiralia</taxon>
        <taxon>Lophotrochozoa</taxon>
        <taxon>Platyhelminthes</taxon>
        <taxon>Cestoda</taxon>
        <taxon>Eucestoda</taxon>
        <taxon>Cyclophyllidea</taxon>
        <taxon>Taeniidae</taxon>
        <taxon>Taenia</taxon>
    </lineage>
</organism>